<dbReference type="EMBL" id="BLPF01000003">
    <property type="protein sequence ID" value="GFJ83545.1"/>
    <property type="molecule type" value="Genomic_DNA"/>
</dbReference>
<name>A0A6V8KSF3_9ACTN</name>
<keyword evidence="1" id="KW-0732">Signal</keyword>
<evidence type="ECO:0000313" key="3">
    <source>
        <dbReference type="EMBL" id="GFJ83545.1"/>
    </source>
</evidence>
<dbReference type="PROSITE" id="PS51257">
    <property type="entry name" value="PROKAR_LIPOPROTEIN"/>
    <property type="match status" value="1"/>
</dbReference>
<accession>A0A6V8KSF3</accession>
<feature type="domain" description="PLL-like beta propeller" evidence="2">
    <location>
        <begin position="49"/>
        <end position="228"/>
    </location>
</feature>
<dbReference type="Proteomes" id="UP000482800">
    <property type="component" value="Unassembled WGS sequence"/>
</dbReference>
<protein>
    <recommendedName>
        <fullName evidence="2">PLL-like beta propeller domain-containing protein</fullName>
    </recommendedName>
</protein>
<dbReference type="Pfam" id="PF26607">
    <property type="entry name" value="DUF8189"/>
    <property type="match status" value="1"/>
</dbReference>
<dbReference type="Gene3D" id="2.120.10.70">
    <property type="entry name" value="Fucose-specific lectin"/>
    <property type="match status" value="1"/>
</dbReference>
<sequence>MSNLRKLIRVLVALAVATVVVAVVPATPAAAAACQVVDYTPYNGGRAYATNSDGRQEWFGRGPVGYDYVLHDYQNDNLNWTGTSYRLGGETIGKPTAVRNRDNRLVVFVVGTDHQVYFKYQTNPGSSWDWQGWFSLGGYASANPLALVNHDGRIEVFIRGSDNALHHRWQNLDYSWSNWVTLGGGLTSFPWGERSSDGKLVINVRGTDCYHYSIWQTSPGGSWSAWHQWGYIG</sequence>
<dbReference type="AlphaFoldDB" id="A0A6V8KSF3"/>
<evidence type="ECO:0000256" key="1">
    <source>
        <dbReference type="SAM" id="SignalP"/>
    </source>
</evidence>
<proteinExistence type="predicted"/>
<keyword evidence="4" id="KW-1185">Reference proteome</keyword>
<dbReference type="RefSeq" id="WP_173066179.1">
    <property type="nucleotide sequence ID" value="NZ_BAABGO010000047.1"/>
</dbReference>
<gene>
    <name evidence="3" type="ORF">Phou_077250</name>
</gene>
<reference evidence="3 4" key="2">
    <citation type="submission" date="2020-03" db="EMBL/GenBank/DDBJ databases">
        <authorList>
            <person name="Ichikawa N."/>
            <person name="Kimura A."/>
            <person name="Kitahashi Y."/>
            <person name="Uohara A."/>
        </authorList>
    </citation>
    <scope>NUCLEOTIDE SEQUENCE [LARGE SCALE GENOMIC DNA]</scope>
    <source>
        <strain evidence="3 4">NBRC 108639</strain>
    </source>
</reference>
<organism evidence="3 4">
    <name type="scientific">Phytohabitans houttuyneae</name>
    <dbReference type="NCBI Taxonomy" id="1076126"/>
    <lineage>
        <taxon>Bacteria</taxon>
        <taxon>Bacillati</taxon>
        <taxon>Actinomycetota</taxon>
        <taxon>Actinomycetes</taxon>
        <taxon>Micromonosporales</taxon>
        <taxon>Micromonosporaceae</taxon>
    </lineage>
</organism>
<comment type="caution">
    <text evidence="3">The sequence shown here is derived from an EMBL/GenBank/DDBJ whole genome shotgun (WGS) entry which is preliminary data.</text>
</comment>
<feature type="chain" id="PRO_5039311241" description="PLL-like beta propeller domain-containing protein" evidence="1">
    <location>
        <begin position="23"/>
        <end position="233"/>
    </location>
</feature>
<dbReference type="SUPFAM" id="SSF89372">
    <property type="entry name" value="Fucose-specific lectin"/>
    <property type="match status" value="1"/>
</dbReference>
<feature type="signal peptide" evidence="1">
    <location>
        <begin position="1"/>
        <end position="22"/>
    </location>
</feature>
<reference evidence="3 4" key="1">
    <citation type="submission" date="2020-03" db="EMBL/GenBank/DDBJ databases">
        <title>Whole genome shotgun sequence of Phytohabitans houttuyneae NBRC 108639.</title>
        <authorList>
            <person name="Komaki H."/>
            <person name="Tamura T."/>
        </authorList>
    </citation>
    <scope>NUCLEOTIDE SEQUENCE [LARGE SCALE GENOMIC DNA]</scope>
    <source>
        <strain evidence="3 4">NBRC 108639</strain>
    </source>
</reference>
<evidence type="ECO:0000259" key="2">
    <source>
        <dbReference type="Pfam" id="PF26607"/>
    </source>
</evidence>
<dbReference type="InterPro" id="IPR058502">
    <property type="entry name" value="PLL-like_beta-prop"/>
</dbReference>
<evidence type="ECO:0000313" key="4">
    <source>
        <dbReference type="Proteomes" id="UP000482800"/>
    </source>
</evidence>